<comment type="caution">
    <text evidence="3">The sequence shown here is derived from an EMBL/GenBank/DDBJ whole genome shotgun (WGS) entry which is preliminary data.</text>
</comment>
<evidence type="ECO:0000313" key="3">
    <source>
        <dbReference type="EMBL" id="KAJ6245870.1"/>
    </source>
</evidence>
<feature type="transmembrane region" description="Helical" evidence="2">
    <location>
        <begin position="61"/>
        <end position="80"/>
    </location>
</feature>
<feature type="compositionally biased region" description="Polar residues" evidence="1">
    <location>
        <begin position="800"/>
        <end position="812"/>
    </location>
</feature>
<organism evidence="3 4">
    <name type="scientific">Anaeramoeba flamelloides</name>
    <dbReference type="NCBI Taxonomy" id="1746091"/>
    <lineage>
        <taxon>Eukaryota</taxon>
        <taxon>Metamonada</taxon>
        <taxon>Anaeramoebidae</taxon>
        <taxon>Anaeramoeba</taxon>
    </lineage>
</organism>
<keyword evidence="2" id="KW-1133">Transmembrane helix</keyword>
<gene>
    <name evidence="3" type="ORF">M0813_19628</name>
</gene>
<keyword evidence="2" id="KW-0812">Transmembrane</keyword>
<feature type="compositionally biased region" description="Basic and acidic residues" evidence="1">
    <location>
        <begin position="822"/>
        <end position="831"/>
    </location>
</feature>
<dbReference type="Proteomes" id="UP001150062">
    <property type="component" value="Unassembled WGS sequence"/>
</dbReference>
<feature type="compositionally biased region" description="Basic and acidic residues" evidence="1">
    <location>
        <begin position="752"/>
        <end position="762"/>
    </location>
</feature>
<evidence type="ECO:0000256" key="1">
    <source>
        <dbReference type="SAM" id="MobiDB-lite"/>
    </source>
</evidence>
<reference evidence="3" key="1">
    <citation type="submission" date="2022-08" db="EMBL/GenBank/DDBJ databases">
        <title>Novel sulfate-reducing endosymbionts in the free-living metamonad Anaeramoeba.</title>
        <authorList>
            <person name="Jerlstrom-Hultqvist J."/>
            <person name="Cepicka I."/>
            <person name="Gallot-Lavallee L."/>
            <person name="Salas-Leiva D."/>
            <person name="Curtis B.A."/>
            <person name="Zahonova K."/>
            <person name="Pipaliya S."/>
            <person name="Dacks J."/>
            <person name="Roger A.J."/>
        </authorList>
    </citation>
    <scope>NUCLEOTIDE SEQUENCE</scope>
    <source>
        <strain evidence="3">Schooner1</strain>
    </source>
</reference>
<feature type="compositionally biased region" description="Basic and acidic residues" evidence="1">
    <location>
        <begin position="777"/>
        <end position="799"/>
    </location>
</feature>
<sequence>MIKTKQRPRQRQRTKPKASFLQRLPNCDLLSVLTPLRIQRMVFNVSNRYERFKKRHSFVSLYIRFVEAIILLLFNIFSPFKLIDVIAWRAFDIFIRIRSIVLTFLRPLTTYFLNLVFRVLEFFSFGTRSKQSITMIDSVIDDSLLKILQTLGNCLEQIPLDDNFELSPETGYSFETSQSLFETNKNINVVKPKQLQKEKKLSCLFSLPSKFIKSKFNSNRNRNRFRNKNLDYFSKNYYHNNIINFEISLKKLNKIFNQFSNELSQLEEKSHKPRGMRSVEDWNVSAYLLQINSLAECSKKSQIYFRKLLNGMSGKAQIFSSLNPKPSFKIKLQKSCRKVLVKNNLAGRIIHFINIVRFKVISTRPENWHERSWVAGIEESRDIREMKKVALRGIMDIKLIFWRKIEKITSGFESKIQKVDQLIEFLFNENFNVNQNSTNTKKRNKRTKPNTRSNIDTENTIEEIITILFVMLKKISNIQRSLLDTESQVTHFFQRLMNQIKFTSFKVDKPQQNTLIFTWIANQIWFIYLELQCRTFAKLIYVFELLNQSQQKINNHFIFPQKNLILNLNNKKNIKKNINIDLKTKNNVLNNNQTLNKNKEESRSQVEVEVEVDQEEGKEIFYDKTFEDLINQENVDKNDHIINSVSDLNLPQLQSNKNDKNESFESNYEIDSIEIIKKNENERIDEDEDEGDEDDEDEDDDEDEGDEDDEDDGDEDDDEDDDDDYDGEDEKVDENGNEEKGGNLSGKKKEIKNRINTEKIGKNDQTNNKSLILNGANDEKQELQSQYDFDKKSEDKNETQSETNQNIENYQQVKNTEENIEEEKKKVEEED</sequence>
<evidence type="ECO:0000256" key="2">
    <source>
        <dbReference type="SAM" id="Phobius"/>
    </source>
</evidence>
<keyword evidence="4" id="KW-1185">Reference proteome</keyword>
<dbReference type="EMBL" id="JAOAOG010000140">
    <property type="protein sequence ID" value="KAJ6245870.1"/>
    <property type="molecule type" value="Genomic_DNA"/>
</dbReference>
<feature type="compositionally biased region" description="Acidic residues" evidence="1">
    <location>
        <begin position="683"/>
        <end position="732"/>
    </location>
</feature>
<protein>
    <submittedName>
        <fullName evidence="3">Retinitis pigmentosa gtpase regulator a-related</fullName>
    </submittedName>
</protein>
<evidence type="ECO:0000313" key="4">
    <source>
        <dbReference type="Proteomes" id="UP001150062"/>
    </source>
</evidence>
<accession>A0ABQ8YMN1</accession>
<keyword evidence="2" id="KW-0472">Membrane</keyword>
<feature type="region of interest" description="Disordered" evidence="1">
    <location>
        <begin position="677"/>
        <end position="831"/>
    </location>
</feature>
<name>A0ABQ8YMN1_9EUKA</name>
<proteinExistence type="predicted"/>